<evidence type="ECO:0000313" key="7">
    <source>
        <dbReference type="EnsemblMetazoa" id="XP_014243214.1"/>
    </source>
</evidence>
<dbReference type="InterPro" id="IPR018607">
    <property type="entry name" value="Ctf8"/>
</dbReference>
<dbReference type="GO" id="GO:0006260">
    <property type="term" value="P:DNA replication"/>
    <property type="evidence" value="ECO:0007669"/>
    <property type="project" value="UniProtKB-KW"/>
</dbReference>
<proteinExistence type="inferred from homology"/>
<name>A0A8I6RH23_CIMLE</name>
<dbReference type="RefSeq" id="XP_014243214.1">
    <property type="nucleotide sequence ID" value="XM_014387728.2"/>
</dbReference>
<dbReference type="Pfam" id="PF09696">
    <property type="entry name" value="Ctf8"/>
    <property type="match status" value="1"/>
</dbReference>
<reference evidence="7" key="1">
    <citation type="submission" date="2022-01" db="UniProtKB">
        <authorList>
            <consortium name="EnsemblMetazoa"/>
        </authorList>
    </citation>
    <scope>IDENTIFICATION</scope>
</reference>
<evidence type="ECO:0008006" key="9">
    <source>
        <dbReference type="Google" id="ProtNLM"/>
    </source>
</evidence>
<dbReference type="OMA" id="TNVPKPC"/>
<evidence type="ECO:0000256" key="4">
    <source>
        <dbReference type="ARBA" id="ARBA00023242"/>
    </source>
</evidence>
<evidence type="ECO:0000313" key="8">
    <source>
        <dbReference type="Proteomes" id="UP000494040"/>
    </source>
</evidence>
<evidence type="ECO:0000256" key="6">
    <source>
        <dbReference type="ARBA" id="ARBA00038447"/>
    </source>
</evidence>
<dbReference type="GO" id="GO:0031390">
    <property type="term" value="C:Ctf18 RFC-like complex"/>
    <property type="evidence" value="ECO:0007669"/>
    <property type="project" value="InterPro"/>
</dbReference>
<dbReference type="AlphaFoldDB" id="A0A8I6RH23"/>
<dbReference type="Proteomes" id="UP000494040">
    <property type="component" value="Unassembled WGS sequence"/>
</dbReference>
<keyword evidence="2" id="KW-0235">DNA replication</keyword>
<evidence type="ECO:0000256" key="1">
    <source>
        <dbReference type="ARBA" id="ARBA00004123"/>
    </source>
</evidence>
<comment type="subcellular location">
    <subcellularLocation>
        <location evidence="1">Nucleus</location>
    </subcellularLocation>
</comment>
<dbReference type="OrthoDB" id="121932at2759"/>
<keyword evidence="3" id="KW-0238">DNA-binding</keyword>
<dbReference type="PANTHER" id="PTHR28605">
    <property type="entry name" value="CTF8, CHROMOSOME TRANSMISSION FIDELITY FACTOR 8 HOMOLOG (S. CEREVISIAE)"/>
    <property type="match status" value="1"/>
</dbReference>
<dbReference type="EnsemblMetazoa" id="XM_014387728.2">
    <property type="protein sequence ID" value="XP_014243214.1"/>
    <property type="gene ID" value="LOC106663133"/>
</dbReference>
<dbReference type="GO" id="GO:0007064">
    <property type="term" value="P:mitotic sister chromatid cohesion"/>
    <property type="evidence" value="ECO:0007669"/>
    <property type="project" value="InterPro"/>
</dbReference>
<comment type="similarity">
    <text evidence="6">Belongs to the CTF8 family.</text>
</comment>
<keyword evidence="4" id="KW-0539">Nucleus</keyword>
<dbReference type="GeneID" id="106663133"/>
<dbReference type="GO" id="GO:0003677">
    <property type="term" value="F:DNA binding"/>
    <property type="evidence" value="ECO:0007669"/>
    <property type="project" value="UniProtKB-KW"/>
</dbReference>
<keyword evidence="5" id="KW-0131">Cell cycle</keyword>
<dbReference type="KEGG" id="clec:106663133"/>
<accession>A0A8I6RH23</accession>
<dbReference type="PANTHER" id="PTHR28605:SF1">
    <property type="entry name" value="CHROMOSOME TRANSMISSION FIDELITY FACTOR 8"/>
    <property type="match status" value="1"/>
</dbReference>
<evidence type="ECO:0000256" key="2">
    <source>
        <dbReference type="ARBA" id="ARBA00022705"/>
    </source>
</evidence>
<protein>
    <recommendedName>
        <fullName evidence="9">Chromosome transmission fidelity protein 8 homolog</fullName>
    </recommendedName>
</protein>
<organism evidence="7 8">
    <name type="scientific">Cimex lectularius</name>
    <name type="common">Bed bug</name>
    <name type="synonym">Acanthia lectularia</name>
    <dbReference type="NCBI Taxonomy" id="79782"/>
    <lineage>
        <taxon>Eukaryota</taxon>
        <taxon>Metazoa</taxon>
        <taxon>Ecdysozoa</taxon>
        <taxon>Arthropoda</taxon>
        <taxon>Hexapoda</taxon>
        <taxon>Insecta</taxon>
        <taxon>Pterygota</taxon>
        <taxon>Neoptera</taxon>
        <taxon>Paraneoptera</taxon>
        <taxon>Hemiptera</taxon>
        <taxon>Heteroptera</taxon>
        <taxon>Panheteroptera</taxon>
        <taxon>Cimicomorpha</taxon>
        <taxon>Cimicidae</taxon>
        <taxon>Cimex</taxon>
    </lineage>
</organism>
<sequence length="123" mass="14155">MGELAYPRKLSCRFFYCLTLDEENVDSWGIIELQGELESRINKSMLDQFVGDLHFSVQNNAVPVLIIGHHILYGRCVNMEKPYAVLEKRRANDSTEYTVKAVVKKKIVFKIRPKPIIANVTNQ</sequence>
<evidence type="ECO:0000256" key="3">
    <source>
        <dbReference type="ARBA" id="ARBA00023125"/>
    </source>
</evidence>
<keyword evidence="8" id="KW-1185">Reference proteome</keyword>
<evidence type="ECO:0000256" key="5">
    <source>
        <dbReference type="ARBA" id="ARBA00023306"/>
    </source>
</evidence>